<dbReference type="InterPro" id="IPR012337">
    <property type="entry name" value="RNaseH-like_sf"/>
</dbReference>
<evidence type="ECO:0000259" key="1">
    <source>
        <dbReference type="Pfam" id="PF10108"/>
    </source>
</evidence>
<dbReference type="Gene3D" id="3.30.420.10">
    <property type="entry name" value="Ribonuclease H-like superfamily/Ribonuclease H"/>
    <property type="match status" value="1"/>
</dbReference>
<accession>A0A844G2J1</accession>
<dbReference type="Pfam" id="PF10108">
    <property type="entry name" value="DNA_pol_B_exo2"/>
    <property type="match status" value="1"/>
</dbReference>
<feature type="domain" description="Predicted 3'-5' exonuclease PolB-like" evidence="1">
    <location>
        <begin position="77"/>
        <end position="216"/>
    </location>
</feature>
<proteinExistence type="predicted"/>
<dbReference type="InterPro" id="IPR019288">
    <property type="entry name" value="3'-5'_exonuclease_PolB-like"/>
</dbReference>
<dbReference type="RefSeq" id="WP_154418560.1">
    <property type="nucleotide sequence ID" value="NZ_VUNS01000011.1"/>
</dbReference>
<dbReference type="EMBL" id="VUNS01000011">
    <property type="protein sequence ID" value="MST97586.1"/>
    <property type="molecule type" value="Genomic_DNA"/>
</dbReference>
<dbReference type="Proteomes" id="UP000435649">
    <property type="component" value="Unassembled WGS sequence"/>
</dbReference>
<organism evidence="2 3">
    <name type="scientific">Victivallis lenta</name>
    <dbReference type="NCBI Taxonomy" id="2606640"/>
    <lineage>
        <taxon>Bacteria</taxon>
        <taxon>Pseudomonadati</taxon>
        <taxon>Lentisphaerota</taxon>
        <taxon>Lentisphaeria</taxon>
        <taxon>Victivallales</taxon>
        <taxon>Victivallaceae</taxon>
        <taxon>Victivallis</taxon>
    </lineage>
</organism>
<comment type="caution">
    <text evidence="2">The sequence shown here is derived from an EMBL/GenBank/DDBJ whole genome shotgun (WGS) entry which is preliminary data.</text>
</comment>
<sequence>MFYVFDIETMPDSSKISLLPEPEVKLGNLKDETKIAEKKAEARAEQIAKMALNPLYGRIICAVFSAPGVNGELESYRLTAGDDDEEEAALIAGCFDVLRQDGARLVTWNGMCFDVPFLFKRAAILGVPLHDVPVLPFWCKRYSTGPHIDLMQVWSNWNSQQYAKLDDVAGVCADDHKIKIDFRDFPELVKTEDGRNRIADYCEQDVRLTYRNFQKFNGVLF</sequence>
<dbReference type="InterPro" id="IPR036397">
    <property type="entry name" value="RNaseH_sf"/>
</dbReference>
<protein>
    <recommendedName>
        <fullName evidence="1">Predicted 3'-5' exonuclease PolB-like domain-containing protein</fullName>
    </recommendedName>
</protein>
<dbReference type="AlphaFoldDB" id="A0A844G2J1"/>
<name>A0A844G2J1_9BACT</name>
<evidence type="ECO:0000313" key="2">
    <source>
        <dbReference type="EMBL" id="MST97586.1"/>
    </source>
</evidence>
<keyword evidence="3" id="KW-1185">Reference proteome</keyword>
<dbReference type="GO" id="GO:0003676">
    <property type="term" value="F:nucleic acid binding"/>
    <property type="evidence" value="ECO:0007669"/>
    <property type="project" value="InterPro"/>
</dbReference>
<dbReference type="SUPFAM" id="SSF53098">
    <property type="entry name" value="Ribonuclease H-like"/>
    <property type="match status" value="1"/>
</dbReference>
<reference evidence="2 3" key="1">
    <citation type="submission" date="2019-08" db="EMBL/GenBank/DDBJ databases">
        <title>In-depth cultivation of the pig gut microbiome towards novel bacterial diversity and tailored functional studies.</title>
        <authorList>
            <person name="Wylensek D."/>
            <person name="Hitch T.C.A."/>
            <person name="Clavel T."/>
        </authorList>
    </citation>
    <scope>NUCLEOTIDE SEQUENCE [LARGE SCALE GENOMIC DNA]</scope>
    <source>
        <strain evidence="2 3">BBE-744-WT-12</strain>
    </source>
</reference>
<gene>
    <name evidence="2" type="ORF">FYJ85_11100</name>
</gene>
<evidence type="ECO:0000313" key="3">
    <source>
        <dbReference type="Proteomes" id="UP000435649"/>
    </source>
</evidence>